<dbReference type="GO" id="GO:0008270">
    <property type="term" value="F:zinc ion binding"/>
    <property type="evidence" value="ECO:0007669"/>
    <property type="project" value="UniProtKB-KW"/>
</dbReference>
<dbReference type="Gene3D" id="3.30.40.10">
    <property type="entry name" value="Zinc/RING finger domain, C3HC4 (zinc finger)"/>
    <property type="match status" value="1"/>
</dbReference>
<keyword evidence="2" id="KW-0175">Coiled coil</keyword>
<dbReference type="AlphaFoldDB" id="A0A077ZQC2"/>
<evidence type="ECO:0000256" key="3">
    <source>
        <dbReference type="SAM" id="MobiDB-lite"/>
    </source>
</evidence>
<dbReference type="GO" id="GO:0004842">
    <property type="term" value="F:ubiquitin-protein transferase activity"/>
    <property type="evidence" value="ECO:0007669"/>
    <property type="project" value="InterPro"/>
</dbReference>
<dbReference type="EMBL" id="CCKQ01000518">
    <property type="protein sequence ID" value="CDW71600.1"/>
    <property type="molecule type" value="Genomic_DNA"/>
</dbReference>
<feature type="coiled-coil region" evidence="2">
    <location>
        <begin position="172"/>
        <end position="216"/>
    </location>
</feature>
<dbReference type="GO" id="GO:0016567">
    <property type="term" value="P:protein ubiquitination"/>
    <property type="evidence" value="ECO:0007669"/>
    <property type="project" value="InterPro"/>
</dbReference>
<evidence type="ECO:0000256" key="1">
    <source>
        <dbReference type="PROSITE-ProRule" id="PRU00175"/>
    </source>
</evidence>
<dbReference type="Pfam" id="PF13639">
    <property type="entry name" value="zf-RING_2"/>
    <property type="match status" value="1"/>
</dbReference>
<keyword evidence="6" id="KW-1185">Reference proteome</keyword>
<name>A0A077ZQC2_STYLE</name>
<dbReference type="Proteomes" id="UP000039865">
    <property type="component" value="Unassembled WGS sequence"/>
</dbReference>
<keyword evidence="1" id="KW-0479">Metal-binding</keyword>
<dbReference type="PANTHER" id="PTHR46400">
    <property type="entry name" value="RING/U-BOX SUPERFAMILY PROTEIN"/>
    <property type="match status" value="1"/>
</dbReference>
<protein>
    <submittedName>
        <fullName evidence="5">Zinc finger protein</fullName>
    </submittedName>
</protein>
<dbReference type="OrthoDB" id="312895at2759"/>
<proteinExistence type="predicted"/>
<accession>A0A077ZQC2</accession>
<organism evidence="5 6">
    <name type="scientific">Stylonychia lemnae</name>
    <name type="common">Ciliate</name>
    <dbReference type="NCBI Taxonomy" id="5949"/>
    <lineage>
        <taxon>Eukaryota</taxon>
        <taxon>Sar</taxon>
        <taxon>Alveolata</taxon>
        <taxon>Ciliophora</taxon>
        <taxon>Intramacronucleata</taxon>
        <taxon>Spirotrichea</taxon>
        <taxon>Stichotrichia</taxon>
        <taxon>Sporadotrichida</taxon>
        <taxon>Oxytrichidae</taxon>
        <taxon>Stylonychinae</taxon>
        <taxon>Stylonychia</taxon>
    </lineage>
</organism>
<dbReference type="OMA" id="EIYEYFT"/>
<evidence type="ECO:0000256" key="2">
    <source>
        <dbReference type="SAM" id="Coils"/>
    </source>
</evidence>
<dbReference type="InterPro" id="IPR033276">
    <property type="entry name" value="BB"/>
</dbReference>
<sequence length="451" mass="52417">MQSQHSNQLLQKKAVESAAIKYKHLQQQNTSSNHPYEIINHGQFKEVHNQLDFNQPDIQLKNGGHTRIVDNSHQVMQNSHTHQQHYGFMDNKNASHSNNLSNQQRQNIFSQGSSSGSSKHTPVTNQNRIQKGVHDSIRDPTKHINNQVQLQHRLNSGSQAKKLDSRANELKISDSQVEIKRLNEVIDEQQRKIEKLQKENQRLRLYEIKYKQLKNEVQVGKLQSQQQNVPSTIIERGGHTNITDVSSKQVPSKAAVNHAAVKPKSNFEAERNLFKQKITQKKEKEENKTGGQHCMDDMIALQLQEEEKQRAEREERKQKRHQEYIRQMMSQNMDENMSEQWDLQRAIEESKLSNPNPDQMTYEEMLALGETLGKVTKGFTQQQIDQIPRSKIQNNHDEMGNPINCPICFDQYQVGDLVKEMNCLHNYHHHCIDKWLLDEKRCPVCNSEIVL</sequence>
<gene>
    <name evidence="5" type="primary">Contig8634.g9211</name>
    <name evidence="5" type="ORF">STYLEM_547</name>
</gene>
<evidence type="ECO:0000313" key="6">
    <source>
        <dbReference type="Proteomes" id="UP000039865"/>
    </source>
</evidence>
<dbReference type="SMART" id="SM00184">
    <property type="entry name" value="RING"/>
    <property type="match status" value="1"/>
</dbReference>
<dbReference type="InterPro" id="IPR001841">
    <property type="entry name" value="Znf_RING"/>
</dbReference>
<dbReference type="PANTHER" id="PTHR46400:SF5">
    <property type="entry name" value="RING-TYPE DOMAIN-CONTAINING PROTEIN"/>
    <property type="match status" value="1"/>
</dbReference>
<dbReference type="InParanoid" id="A0A077ZQC2"/>
<dbReference type="GO" id="GO:0046621">
    <property type="term" value="P:negative regulation of organ growth"/>
    <property type="evidence" value="ECO:0007669"/>
    <property type="project" value="InterPro"/>
</dbReference>
<keyword evidence="1" id="KW-0863">Zinc-finger</keyword>
<dbReference type="SUPFAM" id="SSF57850">
    <property type="entry name" value="RING/U-box"/>
    <property type="match status" value="1"/>
</dbReference>
<feature type="region of interest" description="Disordered" evidence="3">
    <location>
        <begin position="108"/>
        <end position="139"/>
    </location>
</feature>
<keyword evidence="1" id="KW-0862">Zinc</keyword>
<reference evidence="5 6" key="1">
    <citation type="submission" date="2014-06" db="EMBL/GenBank/DDBJ databases">
        <authorList>
            <person name="Swart Estienne"/>
        </authorList>
    </citation>
    <scope>NUCLEOTIDE SEQUENCE [LARGE SCALE GENOMIC DNA]</scope>
    <source>
        <strain evidence="5 6">130c</strain>
    </source>
</reference>
<evidence type="ECO:0000259" key="4">
    <source>
        <dbReference type="PROSITE" id="PS50089"/>
    </source>
</evidence>
<feature type="domain" description="RING-type" evidence="4">
    <location>
        <begin position="405"/>
        <end position="446"/>
    </location>
</feature>
<dbReference type="InterPro" id="IPR013083">
    <property type="entry name" value="Znf_RING/FYVE/PHD"/>
</dbReference>
<feature type="compositionally biased region" description="Polar residues" evidence="3">
    <location>
        <begin position="119"/>
        <end position="129"/>
    </location>
</feature>
<evidence type="ECO:0000313" key="5">
    <source>
        <dbReference type="EMBL" id="CDW71600.1"/>
    </source>
</evidence>
<dbReference type="PROSITE" id="PS50089">
    <property type="entry name" value="ZF_RING_2"/>
    <property type="match status" value="1"/>
</dbReference>